<dbReference type="VEuPathDB" id="VectorBase:GPPI018716"/>
<protein>
    <submittedName>
        <fullName evidence="1">Uncharacterized protein</fullName>
    </submittedName>
</protein>
<dbReference type="AlphaFoldDB" id="A0A1B0B4N5"/>
<dbReference type="Proteomes" id="UP000092460">
    <property type="component" value="Unassembled WGS sequence"/>
</dbReference>
<proteinExistence type="predicted"/>
<reference evidence="2" key="1">
    <citation type="submission" date="2015-01" db="EMBL/GenBank/DDBJ databases">
        <authorList>
            <person name="Aksoy S."/>
            <person name="Warren W."/>
            <person name="Wilson R.K."/>
        </authorList>
    </citation>
    <scope>NUCLEOTIDE SEQUENCE [LARGE SCALE GENOMIC DNA]</scope>
    <source>
        <strain evidence="2">IAEA</strain>
    </source>
</reference>
<organism evidence="1 2">
    <name type="scientific">Glossina palpalis gambiensis</name>
    <dbReference type="NCBI Taxonomy" id="67801"/>
    <lineage>
        <taxon>Eukaryota</taxon>
        <taxon>Metazoa</taxon>
        <taxon>Ecdysozoa</taxon>
        <taxon>Arthropoda</taxon>
        <taxon>Hexapoda</taxon>
        <taxon>Insecta</taxon>
        <taxon>Pterygota</taxon>
        <taxon>Neoptera</taxon>
        <taxon>Endopterygota</taxon>
        <taxon>Diptera</taxon>
        <taxon>Brachycera</taxon>
        <taxon>Muscomorpha</taxon>
        <taxon>Hippoboscoidea</taxon>
        <taxon>Glossinidae</taxon>
        <taxon>Glossina</taxon>
    </lineage>
</organism>
<dbReference type="EMBL" id="JXJN01008377">
    <property type="status" value="NOT_ANNOTATED_CDS"/>
    <property type="molecule type" value="Genomic_DNA"/>
</dbReference>
<evidence type="ECO:0000313" key="1">
    <source>
        <dbReference type="EnsemblMetazoa" id="GPPI018716-PA"/>
    </source>
</evidence>
<sequence>MMEIVGKFESELSRPKTISIVETSHWLHLITVQHHRCFGVRVEKWQSRIGDVVVKMCSLPLAMLRAERRSFSASSILKPLALELGADVLALLPTII</sequence>
<keyword evidence="2" id="KW-1185">Reference proteome</keyword>
<reference evidence="1" key="2">
    <citation type="submission" date="2020-05" db="UniProtKB">
        <authorList>
            <consortium name="EnsemblMetazoa"/>
        </authorList>
    </citation>
    <scope>IDENTIFICATION</scope>
    <source>
        <strain evidence="1">IAEA</strain>
    </source>
</reference>
<evidence type="ECO:0000313" key="2">
    <source>
        <dbReference type="Proteomes" id="UP000092460"/>
    </source>
</evidence>
<accession>A0A1B0B4N5</accession>
<name>A0A1B0B4N5_9MUSC</name>
<dbReference type="EnsemblMetazoa" id="GPPI018716-RA">
    <property type="protein sequence ID" value="GPPI018716-PA"/>
    <property type="gene ID" value="GPPI018716"/>
</dbReference>